<proteinExistence type="predicted"/>
<keyword evidence="2" id="KW-0489">Methyltransferase</keyword>
<accession>A0A4R6K7T3</accession>
<dbReference type="Pfam" id="PF08242">
    <property type="entry name" value="Methyltransf_12"/>
    <property type="match status" value="1"/>
</dbReference>
<evidence type="ECO:0000313" key="2">
    <source>
        <dbReference type="EMBL" id="TDO45723.1"/>
    </source>
</evidence>
<dbReference type="EMBL" id="SNWQ01000012">
    <property type="protein sequence ID" value="TDO45723.1"/>
    <property type="molecule type" value="Genomic_DNA"/>
</dbReference>
<dbReference type="OrthoDB" id="9795634at2"/>
<dbReference type="CDD" id="cd02440">
    <property type="entry name" value="AdoMet_MTases"/>
    <property type="match status" value="1"/>
</dbReference>
<dbReference type="InterPro" id="IPR029063">
    <property type="entry name" value="SAM-dependent_MTases_sf"/>
</dbReference>
<organism evidence="2 3">
    <name type="scientific">Kribbella caucasensis</name>
    <dbReference type="NCBI Taxonomy" id="2512215"/>
    <lineage>
        <taxon>Bacteria</taxon>
        <taxon>Bacillati</taxon>
        <taxon>Actinomycetota</taxon>
        <taxon>Actinomycetes</taxon>
        <taxon>Propionibacteriales</taxon>
        <taxon>Kribbellaceae</taxon>
        <taxon>Kribbella</taxon>
    </lineage>
</organism>
<name>A0A4R6K7T3_9ACTN</name>
<evidence type="ECO:0000313" key="3">
    <source>
        <dbReference type="Proteomes" id="UP000295388"/>
    </source>
</evidence>
<comment type="caution">
    <text evidence="2">The sequence shown here is derived from an EMBL/GenBank/DDBJ whole genome shotgun (WGS) entry which is preliminary data.</text>
</comment>
<dbReference type="GO" id="GO:0008168">
    <property type="term" value="F:methyltransferase activity"/>
    <property type="evidence" value="ECO:0007669"/>
    <property type="project" value="UniProtKB-KW"/>
</dbReference>
<dbReference type="InterPro" id="IPR013217">
    <property type="entry name" value="Methyltransf_12"/>
</dbReference>
<reference evidence="2 3" key="1">
    <citation type="submission" date="2019-03" db="EMBL/GenBank/DDBJ databases">
        <title>Genomic Encyclopedia of Type Strains, Phase III (KMG-III): the genomes of soil and plant-associated and newly described type strains.</title>
        <authorList>
            <person name="Whitman W."/>
        </authorList>
    </citation>
    <scope>NUCLEOTIDE SEQUENCE [LARGE SCALE GENOMIC DNA]</scope>
    <source>
        <strain evidence="2 3">VKM Ac-2527</strain>
    </source>
</reference>
<dbReference type="PANTHER" id="PTHR43861:SF1">
    <property type="entry name" value="TRANS-ACONITATE 2-METHYLTRANSFERASE"/>
    <property type="match status" value="1"/>
</dbReference>
<sequence length="257" mass="28467">MERWSSGEQYEPYVGRWSRLVAAEFVNWLDQPAGLRWLDVGCGTGALSSTILAAATPSGLLALDPSADFLGYARSKLAERADGVARFVVGNAEELVDESFDVVVSGLVLNFVPDRDRALRRMREVGGVVAAYVWDYADGMQLMKYFWDVAAEVDPEHRHLHEGDRFPFCRPDALEEMFAAAGFDGVTSREIVVPTVFRDFDDYWSPFLGGQGAAPAYVSTLTDEVRARLRDAVRERLPIEADGTIPLTARAWAVRGN</sequence>
<keyword evidence="2" id="KW-0808">Transferase</keyword>
<keyword evidence="2" id="KW-0830">Ubiquinone</keyword>
<protein>
    <submittedName>
        <fullName evidence="2">Ubiquinone/menaquinone biosynthesis C-methylase UbiE</fullName>
    </submittedName>
</protein>
<dbReference type="Proteomes" id="UP000295388">
    <property type="component" value="Unassembled WGS sequence"/>
</dbReference>
<dbReference type="PANTHER" id="PTHR43861">
    <property type="entry name" value="TRANS-ACONITATE 2-METHYLTRANSFERASE-RELATED"/>
    <property type="match status" value="1"/>
</dbReference>
<dbReference type="SUPFAM" id="SSF53335">
    <property type="entry name" value="S-adenosyl-L-methionine-dependent methyltransferases"/>
    <property type="match status" value="1"/>
</dbReference>
<dbReference type="AlphaFoldDB" id="A0A4R6K7T3"/>
<keyword evidence="3" id="KW-1185">Reference proteome</keyword>
<evidence type="ECO:0000259" key="1">
    <source>
        <dbReference type="Pfam" id="PF08242"/>
    </source>
</evidence>
<dbReference type="GO" id="GO:0032259">
    <property type="term" value="P:methylation"/>
    <property type="evidence" value="ECO:0007669"/>
    <property type="project" value="UniProtKB-KW"/>
</dbReference>
<dbReference type="RefSeq" id="WP_133802360.1">
    <property type="nucleotide sequence ID" value="NZ_SNWQ01000012.1"/>
</dbReference>
<dbReference type="Gene3D" id="3.40.50.150">
    <property type="entry name" value="Vaccinia Virus protein VP39"/>
    <property type="match status" value="1"/>
</dbReference>
<feature type="domain" description="Methyltransferase type 12" evidence="1">
    <location>
        <begin position="38"/>
        <end position="124"/>
    </location>
</feature>
<gene>
    <name evidence="2" type="ORF">EV643_11247</name>
</gene>